<evidence type="ECO:0000313" key="3">
    <source>
        <dbReference type="Proteomes" id="UP000468531"/>
    </source>
</evidence>
<dbReference type="AlphaFoldDB" id="A0A6P1BJW6"/>
<sequence>MRHKNQDGELQRQFAFLKEFQRAHGRPLRVLHIGNIANNAYNNALIQRRFGIEADVICYNYYHVMGCPEWEAASFDGKIDNMFPDWWAAGLGGWRRPDWFVQGSVLECLSYLRAKNFGDSGAAAFFWTLLQARYWEILDGVASAEGRVRPPMPEHLADTISIAHEFLDFQLSKSSGISQPLDQPAIVPPGTTVEAALSPIAPASSKAAPHDPQTEQSRSLANPKGPGRFILIYRSFLTKHVFVHLQREAESGSVAGSSLPVAIWRSQRRSRGLPRFGFEFPADVFTMPNLGAATQAASESNGRPRRLISIYRSLLTKYVFAHLRR</sequence>
<accession>A0A6P1BJW6</accession>
<feature type="region of interest" description="Disordered" evidence="1">
    <location>
        <begin position="203"/>
        <end position="223"/>
    </location>
</feature>
<evidence type="ECO:0000256" key="1">
    <source>
        <dbReference type="SAM" id="MobiDB-lite"/>
    </source>
</evidence>
<keyword evidence="3" id="KW-1185">Reference proteome</keyword>
<reference evidence="2 3" key="1">
    <citation type="journal article" date="2020" name="Arch. Microbiol.">
        <title>Bradyrhizobium uaiense sp. nov., a new highly efficient cowpea symbiont.</title>
        <authorList>
            <person name="Cabral Michel D."/>
            <person name="Azarias Guimaraes A."/>
            <person name="Martins da Costa E."/>
            <person name="Soares de Carvalho T."/>
            <person name="Balsanelli E."/>
            <person name="Willems A."/>
            <person name="Maltempi de Souza E."/>
            <person name="de Souza Moreira F.M."/>
        </authorList>
    </citation>
    <scope>NUCLEOTIDE SEQUENCE [LARGE SCALE GENOMIC DNA]</scope>
    <source>
        <strain evidence="2 3">UFLA 03-164</strain>
    </source>
</reference>
<dbReference type="RefSeq" id="WP_163157514.1">
    <property type="nucleotide sequence ID" value="NZ_VKHP01000106.1"/>
</dbReference>
<organism evidence="2 3">
    <name type="scientific">Bradyrhizobium uaiense</name>
    <dbReference type="NCBI Taxonomy" id="2594946"/>
    <lineage>
        <taxon>Bacteria</taxon>
        <taxon>Pseudomonadati</taxon>
        <taxon>Pseudomonadota</taxon>
        <taxon>Alphaproteobacteria</taxon>
        <taxon>Hyphomicrobiales</taxon>
        <taxon>Nitrobacteraceae</taxon>
        <taxon>Bradyrhizobium</taxon>
    </lineage>
</organism>
<dbReference type="EMBL" id="VKHP01000106">
    <property type="protein sequence ID" value="NEU98836.1"/>
    <property type="molecule type" value="Genomic_DNA"/>
</dbReference>
<gene>
    <name evidence="2" type="ORF">FNJ47_24155</name>
</gene>
<name>A0A6P1BJW6_9BRAD</name>
<comment type="caution">
    <text evidence="2">The sequence shown here is derived from an EMBL/GenBank/DDBJ whole genome shotgun (WGS) entry which is preliminary data.</text>
</comment>
<protein>
    <submittedName>
        <fullName evidence="2">Uncharacterized protein</fullName>
    </submittedName>
</protein>
<proteinExistence type="predicted"/>
<evidence type="ECO:0000313" key="2">
    <source>
        <dbReference type="EMBL" id="NEU98836.1"/>
    </source>
</evidence>
<dbReference type="Proteomes" id="UP000468531">
    <property type="component" value="Unassembled WGS sequence"/>
</dbReference>